<feature type="compositionally biased region" description="Polar residues" evidence="1">
    <location>
        <begin position="129"/>
        <end position="141"/>
    </location>
</feature>
<dbReference type="GeneID" id="27324101"/>
<gene>
    <name evidence="2" type="ORF">PV10_06256</name>
</gene>
<dbReference type="OrthoDB" id="5366256at2759"/>
<dbReference type="EMBL" id="KN847523">
    <property type="protein sequence ID" value="KIV91749.1"/>
    <property type="molecule type" value="Genomic_DNA"/>
</dbReference>
<proteinExistence type="predicted"/>
<reference evidence="2 3" key="1">
    <citation type="submission" date="2015-01" db="EMBL/GenBank/DDBJ databases">
        <title>The Genome Sequence of Exophiala mesophila CBS40295.</title>
        <authorList>
            <consortium name="The Broad Institute Genomics Platform"/>
            <person name="Cuomo C."/>
            <person name="de Hoog S."/>
            <person name="Gorbushina A."/>
            <person name="Stielow B."/>
            <person name="Teixiera M."/>
            <person name="Abouelleil A."/>
            <person name="Chapman S.B."/>
            <person name="Priest M."/>
            <person name="Young S.K."/>
            <person name="Wortman J."/>
            <person name="Nusbaum C."/>
            <person name="Birren B."/>
        </authorList>
    </citation>
    <scope>NUCLEOTIDE SEQUENCE [LARGE SCALE GENOMIC DNA]</scope>
    <source>
        <strain evidence="2 3">CBS 40295</strain>
    </source>
</reference>
<evidence type="ECO:0000256" key="1">
    <source>
        <dbReference type="SAM" id="MobiDB-lite"/>
    </source>
</evidence>
<accession>A0A0D1ZCS0</accession>
<dbReference type="Proteomes" id="UP000054302">
    <property type="component" value="Unassembled WGS sequence"/>
</dbReference>
<feature type="region of interest" description="Disordered" evidence="1">
    <location>
        <begin position="85"/>
        <end position="168"/>
    </location>
</feature>
<protein>
    <recommendedName>
        <fullName evidence="4">C2H2-type domain-containing protein</fullName>
    </recommendedName>
</protein>
<keyword evidence="3" id="KW-1185">Reference proteome</keyword>
<dbReference type="VEuPathDB" id="FungiDB:PV10_06256"/>
<evidence type="ECO:0000313" key="3">
    <source>
        <dbReference type="Proteomes" id="UP000054302"/>
    </source>
</evidence>
<evidence type="ECO:0000313" key="2">
    <source>
        <dbReference type="EMBL" id="KIV91749.1"/>
    </source>
</evidence>
<feature type="region of interest" description="Disordered" evidence="1">
    <location>
        <begin position="499"/>
        <end position="521"/>
    </location>
</feature>
<organism evidence="2 3">
    <name type="scientific">Exophiala mesophila</name>
    <name type="common">Black yeast-like fungus</name>
    <dbReference type="NCBI Taxonomy" id="212818"/>
    <lineage>
        <taxon>Eukaryota</taxon>
        <taxon>Fungi</taxon>
        <taxon>Dikarya</taxon>
        <taxon>Ascomycota</taxon>
        <taxon>Pezizomycotina</taxon>
        <taxon>Eurotiomycetes</taxon>
        <taxon>Chaetothyriomycetidae</taxon>
        <taxon>Chaetothyriales</taxon>
        <taxon>Herpotrichiellaceae</taxon>
        <taxon>Exophiala</taxon>
    </lineage>
</organism>
<dbReference type="RefSeq" id="XP_016223323.1">
    <property type="nucleotide sequence ID" value="XM_016371030.1"/>
</dbReference>
<dbReference type="HOGENOM" id="CLU_522776_0_0_1"/>
<name>A0A0D1ZCS0_EXOME</name>
<feature type="compositionally biased region" description="Basic and acidic residues" evidence="1">
    <location>
        <begin position="115"/>
        <end position="128"/>
    </location>
</feature>
<sequence length="521" mass="56388">MPPTPLNPPDKAQGWGGWAEIPSHLNQVTGHDRTAHYRHNSPHMDLHILLVPAYPSLNAVNPPLISRLLSIRVELALAGSNSCADTIAHPNRQRPQTSTTSEHPSPAVQQRGRAHTGETTHTTVERFDASQSGRTQLTPSLPTRGFLPSQPDSANQAIEGDTLPHRPSAWSHLGQGLSEAAVLDSPLLQRQGMATQVVQRHPLQNPSSSMVYPNDTSAMYSTLDHMAATQASYRPVAYQQQIYMPSPQVISPDLRYHRRSSNSPQAGVGLPAAVRDRTPIRHQRTGVSRNRSRGHARDDMLLAYTPDQNRLLHSQSAPAVPVSQVHGASSMGAVYNMPTFGAVPSLGPYHGQGGFFDSSMMQPSRHDETPDFSLTPGDVQSYYMMGEGSSHGSTVGLSGPNSPSPLYMSAQLAQPQQGTPSIQGMPLHGYSNLPLTLESSPAELEVMPSRPKPQCWDHGCNGRQFSTFSNLLRHQREKSGSAIKATCPHCGTEFTRTTARNGHMSGGKCKGKADAEASNLV</sequence>
<dbReference type="Gene3D" id="3.30.160.60">
    <property type="entry name" value="Classic Zinc Finger"/>
    <property type="match status" value="1"/>
</dbReference>
<dbReference type="AlphaFoldDB" id="A0A0D1ZCS0"/>
<evidence type="ECO:0008006" key="4">
    <source>
        <dbReference type="Google" id="ProtNLM"/>
    </source>
</evidence>
<feature type="compositionally biased region" description="Polar residues" evidence="1">
    <location>
        <begin position="93"/>
        <end position="103"/>
    </location>
</feature>